<organism evidence="1 2">
    <name type="scientific">Flavobacterium phage vB_FspM_immuto_2-6A</name>
    <dbReference type="NCBI Taxonomy" id="2801477"/>
    <lineage>
        <taxon>Viruses</taxon>
        <taxon>Duplodnaviria</taxon>
        <taxon>Heunggongvirae</taxon>
        <taxon>Uroviricota</taxon>
        <taxon>Caudoviricetes</taxon>
        <taxon>Immutovirus</taxon>
        <taxon>Immutovirus immuto</taxon>
    </lineage>
</organism>
<dbReference type="EMBL" id="MW353175">
    <property type="protein sequence ID" value="QQO91847.1"/>
    <property type="molecule type" value="Genomic_DNA"/>
</dbReference>
<proteinExistence type="predicted"/>
<evidence type="ECO:0000313" key="2">
    <source>
        <dbReference type="Proteomes" id="UP000595566"/>
    </source>
</evidence>
<reference evidence="1 2" key="1">
    <citation type="submission" date="2020-12" db="EMBL/GenBank/DDBJ databases">
        <title>Dynamics of Baltic Sea phages driven by environmental changes.</title>
        <authorList>
            <person name="Hoetzinger M."/>
            <person name="Nilsson E."/>
            <person name="Holmfeldt K."/>
        </authorList>
    </citation>
    <scope>NUCLEOTIDE SEQUENCE [LARGE SCALE GENOMIC DNA]</scope>
</reference>
<dbReference type="Proteomes" id="UP000595566">
    <property type="component" value="Segment"/>
</dbReference>
<accession>A0A7T8IX00</accession>
<protein>
    <submittedName>
        <fullName evidence="1">Tail spike protein</fullName>
    </submittedName>
</protein>
<evidence type="ECO:0000313" key="1">
    <source>
        <dbReference type="EMBL" id="QQO91847.1"/>
    </source>
</evidence>
<name>A0A7T8IX00_9CAUD</name>
<keyword evidence="2" id="KW-1185">Reference proteome</keyword>
<gene>
    <name evidence="1" type="ORF">immuto26A_168</name>
</gene>
<sequence length="595" mass="61514">MAITFRTSLGTALTHAQMDENFSSVYFSSSIHDIPDSTSKELKLWFDTDVPTPVAYHSVELPAPGGVGTVTIDQDGDNRLVTANGNGSIQGEPNFTFDGDLLTLTGRFEPLDSTGNLSIGVNAGGNANEANNILIGADAGYDLENQDNLVIGNSSLRIAIGEANTVIGNQSVQNLNIGDNNTALGYGTALNVDNGSGNVYLGYQAGPLIENVTQDNKLYINNHISDTPLIFGDFATGQVIFNSQVSASVFSGSFVGNGSALTGVSTEWDGTRDGNAEITGSLIVSGGAGSTVDFTNVSSISGSIFSGSFVGDGSGLTGIVSTSEWDGTRDGDAEITGSFIVSGSTPTIDLKGVTTIDQNIKIHNPTDSSIGIGENTLNNSSNASVALGRYAGTYAEKSTTLVGYSAGQRAGKESTYVGFQAGAGFDGSYSTGIGSQVLTKARNSSHETALGFGTLYKIGSNDGGGYANVAIGSQAFASLEDGAYNVAVGAMAFNNLLVGKANVAIGCEAGSPSLKKGFNNVYLGPFTGRDDVDEEENQLYIHNRRTNDALIRGDFGQKILTLNAIQIFLPELQQGPSGLPPGALYLDGNVVCVAI</sequence>